<comment type="caution">
    <text evidence="2">The sequence shown here is derived from an EMBL/GenBank/DDBJ whole genome shotgun (WGS) entry which is preliminary data.</text>
</comment>
<gene>
    <name evidence="2" type="ORF">ACFPBZ_08445</name>
</gene>
<protein>
    <submittedName>
        <fullName evidence="2">Uncharacterized protein</fullName>
    </submittedName>
</protein>
<keyword evidence="3" id="KW-1185">Reference proteome</keyword>
<organism evidence="2 3">
    <name type="scientific">Actinomycetospora atypica</name>
    <dbReference type="NCBI Taxonomy" id="1290095"/>
    <lineage>
        <taxon>Bacteria</taxon>
        <taxon>Bacillati</taxon>
        <taxon>Actinomycetota</taxon>
        <taxon>Actinomycetes</taxon>
        <taxon>Pseudonocardiales</taxon>
        <taxon>Pseudonocardiaceae</taxon>
        <taxon>Actinomycetospora</taxon>
    </lineage>
</organism>
<reference evidence="3" key="1">
    <citation type="journal article" date="2019" name="Int. J. Syst. Evol. Microbiol.">
        <title>The Global Catalogue of Microorganisms (GCM) 10K type strain sequencing project: providing services to taxonomists for standard genome sequencing and annotation.</title>
        <authorList>
            <consortium name="The Broad Institute Genomics Platform"/>
            <consortium name="The Broad Institute Genome Sequencing Center for Infectious Disease"/>
            <person name="Wu L."/>
            <person name="Ma J."/>
        </authorList>
    </citation>
    <scope>NUCLEOTIDE SEQUENCE [LARGE SCALE GENOMIC DNA]</scope>
    <source>
        <strain evidence="3">CGMCC 4.7093</strain>
    </source>
</reference>
<dbReference type="Proteomes" id="UP001595947">
    <property type="component" value="Unassembled WGS sequence"/>
</dbReference>
<feature type="region of interest" description="Disordered" evidence="1">
    <location>
        <begin position="87"/>
        <end position="114"/>
    </location>
</feature>
<dbReference type="RefSeq" id="WP_378035586.1">
    <property type="nucleotide sequence ID" value="NZ_JBHSIV010000007.1"/>
</dbReference>
<evidence type="ECO:0000256" key="1">
    <source>
        <dbReference type="SAM" id="MobiDB-lite"/>
    </source>
</evidence>
<evidence type="ECO:0000313" key="3">
    <source>
        <dbReference type="Proteomes" id="UP001595947"/>
    </source>
</evidence>
<evidence type="ECO:0000313" key="2">
    <source>
        <dbReference type="EMBL" id="MFC5062232.1"/>
    </source>
</evidence>
<proteinExistence type="predicted"/>
<dbReference type="EMBL" id="JBHSIV010000007">
    <property type="protein sequence ID" value="MFC5062232.1"/>
    <property type="molecule type" value="Genomic_DNA"/>
</dbReference>
<sequence>MRSAVLLLTGFGLVVGGVALIALSGGLVLGIAAILLGLLAKGAGFLLGDSPAAAPGRGPQTLAGRRVERPRAGIPVGGRTALRRHVPGRAAVRPIRSPRPSFPVPDEARRRRAS</sequence>
<accession>A0ABV9YKQ9</accession>
<name>A0ABV9YKQ9_9PSEU</name>